<feature type="domain" description="Lipid II isoglutaminyl synthase (glutamine-hydrolyzing) subunit MurT C-terminal" evidence="2">
    <location>
        <begin position="290"/>
        <end position="363"/>
    </location>
</feature>
<dbReference type="SUPFAM" id="SSF53623">
    <property type="entry name" value="MurD-like peptide ligases, catalytic domain"/>
    <property type="match status" value="1"/>
</dbReference>
<dbReference type="InterPro" id="IPR036565">
    <property type="entry name" value="Mur-like_cat_sf"/>
</dbReference>
<dbReference type="Gene3D" id="3.40.1190.10">
    <property type="entry name" value="Mur-like, catalytic domain"/>
    <property type="match status" value="1"/>
</dbReference>
<proteinExistence type="predicted"/>
<dbReference type="Pfam" id="PF08353">
    <property type="entry name" value="MurT_C"/>
    <property type="match status" value="1"/>
</dbReference>
<dbReference type="EMBL" id="CAEZST010000010">
    <property type="protein sequence ID" value="CAB4547044.1"/>
    <property type="molecule type" value="Genomic_DNA"/>
</dbReference>
<dbReference type="Pfam" id="PF08245">
    <property type="entry name" value="Mur_ligase_M"/>
    <property type="match status" value="1"/>
</dbReference>
<evidence type="ECO:0000259" key="1">
    <source>
        <dbReference type="Pfam" id="PF08245"/>
    </source>
</evidence>
<protein>
    <submittedName>
        <fullName evidence="3">Unannotated protein</fullName>
    </submittedName>
</protein>
<feature type="domain" description="Mur ligase central" evidence="1">
    <location>
        <begin position="55"/>
        <end position="181"/>
    </location>
</feature>
<sequence>MSYSLAVAVGKTVRFLLRRVRRGGGSAFPGLLVSKLAPDFLSDTISSLPLGFVIVSGSAGKSSTTHTLVTLLKEHGLRVFSNSSTANIQQGLLSAVLAKCDLAGKLHDDIAVLEVDEGHIAPLLELEPKLVVLTNVLSDQLDRFVDPANVIERLAKAASSVPVAVINADDPNLNQLPFRAKPIAVGLSSGLKRSKDAPRYAFNFKKPVEFAKLIEVSRSEGFVLKLGKQKLASSASTAQHALNDALALAAASQLLDLKTEIVSKTLLSKQRVFARNEKVEISGKQVNLRLVQNPTSFQLNLGELKGNEKPLMLMAGRDIHDPSWLWTVDFSQLKKVDVVAGYNAADLALRLHFAGVKVVKVISDPSEAADYFLTLPGAKPTILFSADAMRRTRRHLGLAK</sequence>
<dbReference type="InterPro" id="IPR013221">
    <property type="entry name" value="Mur_ligase_cen"/>
</dbReference>
<reference evidence="3" key="1">
    <citation type="submission" date="2020-05" db="EMBL/GenBank/DDBJ databases">
        <authorList>
            <person name="Chiriac C."/>
            <person name="Salcher M."/>
            <person name="Ghai R."/>
            <person name="Kavagutti S V."/>
        </authorList>
    </citation>
    <scope>NUCLEOTIDE SEQUENCE</scope>
</reference>
<dbReference type="PANTHER" id="PTHR23135:SF7">
    <property type="entry name" value="LIPID II ISOGLUTAMINYL SYNTHASE (GLUTAMINE-HYDROLYZING) SUBUNIT MURT"/>
    <property type="match status" value="1"/>
</dbReference>
<evidence type="ECO:0000313" key="3">
    <source>
        <dbReference type="EMBL" id="CAB4547044.1"/>
    </source>
</evidence>
<dbReference type="GO" id="GO:0005524">
    <property type="term" value="F:ATP binding"/>
    <property type="evidence" value="ECO:0007669"/>
    <property type="project" value="InterPro"/>
</dbReference>
<evidence type="ECO:0000313" key="4">
    <source>
        <dbReference type="EMBL" id="CAB4568813.1"/>
    </source>
</evidence>
<accession>A0A6J6C7F7</accession>
<evidence type="ECO:0000259" key="2">
    <source>
        <dbReference type="Pfam" id="PF08353"/>
    </source>
</evidence>
<name>A0A6J6C7F7_9ZZZZ</name>
<dbReference type="InterPro" id="IPR013564">
    <property type="entry name" value="MurT_C"/>
</dbReference>
<dbReference type="AlphaFoldDB" id="A0A6J6C7F7"/>
<dbReference type="GO" id="GO:0016881">
    <property type="term" value="F:acid-amino acid ligase activity"/>
    <property type="evidence" value="ECO:0007669"/>
    <property type="project" value="InterPro"/>
</dbReference>
<gene>
    <name evidence="3" type="ORF">UFOPK1503_00735</name>
    <name evidence="4" type="ORF">UFOPK1693_00539</name>
</gene>
<organism evidence="3">
    <name type="scientific">freshwater metagenome</name>
    <dbReference type="NCBI Taxonomy" id="449393"/>
    <lineage>
        <taxon>unclassified sequences</taxon>
        <taxon>metagenomes</taxon>
        <taxon>ecological metagenomes</taxon>
    </lineage>
</organism>
<dbReference type="PANTHER" id="PTHR23135">
    <property type="entry name" value="MUR LIGASE FAMILY MEMBER"/>
    <property type="match status" value="1"/>
</dbReference>
<dbReference type="EMBL" id="CAEZTO010000004">
    <property type="protein sequence ID" value="CAB4568813.1"/>
    <property type="molecule type" value="Genomic_DNA"/>
</dbReference>